<evidence type="ECO:0000256" key="1">
    <source>
        <dbReference type="ARBA" id="ARBA00004123"/>
    </source>
</evidence>
<dbReference type="PROSITE" id="PS51032">
    <property type="entry name" value="AP2_ERF"/>
    <property type="match status" value="1"/>
</dbReference>
<dbReference type="Gene3D" id="3.30.730.10">
    <property type="entry name" value="AP2/ERF domain"/>
    <property type="match status" value="1"/>
</dbReference>
<comment type="similarity">
    <text evidence="7">Belongs to the AP2/ERF transcription factor family. ERF subfamily.</text>
</comment>
<dbReference type="InterPro" id="IPR036955">
    <property type="entry name" value="AP2/ERF_dom_sf"/>
</dbReference>
<evidence type="ECO:0000256" key="4">
    <source>
        <dbReference type="ARBA" id="ARBA00023159"/>
    </source>
</evidence>
<dbReference type="SUPFAM" id="SSF54171">
    <property type="entry name" value="DNA-binding domain"/>
    <property type="match status" value="1"/>
</dbReference>
<keyword evidence="3" id="KW-0238">DNA-binding</keyword>
<gene>
    <name evidence="10" type="ORF">CSSPJE1EN1_LOCUS19427</name>
</gene>
<keyword evidence="5" id="KW-0804">Transcription</keyword>
<dbReference type="InterPro" id="IPR016177">
    <property type="entry name" value="DNA-bd_dom_sf"/>
</dbReference>
<feature type="region of interest" description="Disordered" evidence="8">
    <location>
        <begin position="138"/>
        <end position="182"/>
    </location>
</feature>
<feature type="compositionally biased region" description="Acidic residues" evidence="8">
    <location>
        <begin position="153"/>
        <end position="165"/>
    </location>
</feature>
<feature type="domain" description="AP2/ERF" evidence="9">
    <location>
        <begin position="317"/>
        <end position="373"/>
    </location>
</feature>
<feature type="region of interest" description="Disordered" evidence="8">
    <location>
        <begin position="400"/>
        <end position="447"/>
    </location>
</feature>
<keyword evidence="6" id="KW-0539">Nucleus</keyword>
<evidence type="ECO:0000256" key="5">
    <source>
        <dbReference type="ARBA" id="ARBA00023163"/>
    </source>
</evidence>
<keyword evidence="11" id="KW-1185">Reference proteome</keyword>
<evidence type="ECO:0000256" key="3">
    <source>
        <dbReference type="ARBA" id="ARBA00023125"/>
    </source>
</evidence>
<dbReference type="CDD" id="cd00018">
    <property type="entry name" value="AP2"/>
    <property type="match status" value="1"/>
</dbReference>
<feature type="compositionally biased region" description="Low complexity" evidence="8">
    <location>
        <begin position="89"/>
        <end position="101"/>
    </location>
</feature>
<evidence type="ECO:0000313" key="10">
    <source>
        <dbReference type="EMBL" id="CAK9273949.1"/>
    </source>
</evidence>
<dbReference type="EMBL" id="OZ020100">
    <property type="protein sequence ID" value="CAK9273949.1"/>
    <property type="molecule type" value="Genomic_DNA"/>
</dbReference>
<sequence>MASTTAATMPAAAPRQCQLLPHIKKSFEHAVQGFWNALKKQRAAWKPSGGSSCIPSLPFRRNGHFSSLVNKIATWPRLASHMASRERSSSSPNAQQPGSSSPAAAVAACRYSLSFPGPGLPSASLTVLQSSRTKYSSNILEYPRQQQTTSSSIEDEEEDGQEEELQAAPGTSTNASENSTPIYIASPDTNAILWEMQDYILKGIMEVQQLTNGCAAPEMSSHGRTASFDFDFDFDCEALTMIPCISEAEHDGAGDYSSVTTVSENGTASSSAASQELLTLENGTASSSAASQELLQEPAAAAAVQEQGATAAAPPTRFKGIRQKENKWISEIRPSCSKKTVWLGTYKTQEEAALAYDAGIFYYQKFGIPFNFPDSPKVLPAIKEGPQDVSTKFVKTEARRNAQRAWSSSPGAAQQQQQQQALSSSASFSLGWSNPCKKRKTNSRCRQ</sequence>
<accession>A0ABP0X4C9</accession>
<dbReference type="SMART" id="SM00380">
    <property type="entry name" value="AP2"/>
    <property type="match status" value="1"/>
</dbReference>
<evidence type="ECO:0000313" key="11">
    <source>
        <dbReference type="Proteomes" id="UP001497444"/>
    </source>
</evidence>
<evidence type="ECO:0000256" key="7">
    <source>
        <dbReference type="ARBA" id="ARBA00024343"/>
    </source>
</evidence>
<proteinExistence type="inferred from homology"/>
<protein>
    <recommendedName>
        <fullName evidence="9">AP2/ERF domain-containing protein</fullName>
    </recommendedName>
</protein>
<dbReference type="InterPro" id="IPR001471">
    <property type="entry name" value="AP2/ERF_dom"/>
</dbReference>
<keyword evidence="4" id="KW-0010">Activator</keyword>
<evidence type="ECO:0000256" key="2">
    <source>
        <dbReference type="ARBA" id="ARBA00023015"/>
    </source>
</evidence>
<feature type="region of interest" description="Disordered" evidence="8">
    <location>
        <begin position="80"/>
        <end position="101"/>
    </location>
</feature>
<evidence type="ECO:0000256" key="6">
    <source>
        <dbReference type="ARBA" id="ARBA00023242"/>
    </source>
</evidence>
<reference evidence="10" key="1">
    <citation type="submission" date="2024-02" db="EMBL/GenBank/DDBJ databases">
        <authorList>
            <consortium name="ELIXIR-Norway"/>
            <consortium name="Elixir Norway"/>
        </authorList>
    </citation>
    <scope>NUCLEOTIDE SEQUENCE</scope>
</reference>
<evidence type="ECO:0000259" key="9">
    <source>
        <dbReference type="PROSITE" id="PS51032"/>
    </source>
</evidence>
<dbReference type="PANTHER" id="PTHR31839">
    <property type="entry name" value="DEHYDRATION-RESPONSIVE ELEMENT-BINDING PROTEIN 1D"/>
    <property type="match status" value="1"/>
</dbReference>
<dbReference type="Proteomes" id="UP001497444">
    <property type="component" value="Chromosome 5"/>
</dbReference>
<keyword evidence="2" id="KW-0805">Transcription regulation</keyword>
<name>A0ABP0X4C9_9BRYO</name>
<feature type="compositionally biased region" description="Low complexity" evidence="8">
    <location>
        <begin position="405"/>
        <end position="433"/>
    </location>
</feature>
<dbReference type="PANTHER" id="PTHR31839:SF2">
    <property type="entry name" value="DEHYDRATION-RESPONSIVE ELEMENT-BINDING PROTEIN 1D"/>
    <property type="match status" value="1"/>
</dbReference>
<evidence type="ECO:0000256" key="8">
    <source>
        <dbReference type="SAM" id="MobiDB-lite"/>
    </source>
</evidence>
<dbReference type="InterPro" id="IPR045277">
    <property type="entry name" value="DRE1A-I"/>
</dbReference>
<feature type="compositionally biased region" description="Basic residues" evidence="8">
    <location>
        <begin position="436"/>
        <end position="447"/>
    </location>
</feature>
<feature type="compositionally biased region" description="Polar residues" evidence="8">
    <location>
        <begin position="169"/>
        <end position="181"/>
    </location>
</feature>
<comment type="subcellular location">
    <subcellularLocation>
        <location evidence="1">Nucleus</location>
    </subcellularLocation>
</comment>
<organism evidence="10 11">
    <name type="scientific">Sphagnum jensenii</name>
    <dbReference type="NCBI Taxonomy" id="128206"/>
    <lineage>
        <taxon>Eukaryota</taxon>
        <taxon>Viridiplantae</taxon>
        <taxon>Streptophyta</taxon>
        <taxon>Embryophyta</taxon>
        <taxon>Bryophyta</taxon>
        <taxon>Sphagnophytina</taxon>
        <taxon>Sphagnopsida</taxon>
        <taxon>Sphagnales</taxon>
        <taxon>Sphagnaceae</taxon>
        <taxon>Sphagnum</taxon>
    </lineage>
</organism>